<dbReference type="Pfam" id="PF01515">
    <property type="entry name" value="PTA_PTB"/>
    <property type="match status" value="1"/>
</dbReference>
<feature type="binding site" evidence="9">
    <location>
        <position position="136"/>
    </location>
    <ligand>
        <name>a divalent metal cation</name>
        <dbReference type="ChEBI" id="CHEBI:60240"/>
    </ligand>
</feature>
<dbReference type="OrthoDB" id="9805787at2"/>
<proteinExistence type="inferred from homology"/>
<dbReference type="PANTHER" id="PTHR43237">
    <property type="entry name" value="NADP-DEPENDENT MALIC ENZYME"/>
    <property type="match status" value="1"/>
</dbReference>
<evidence type="ECO:0000256" key="8">
    <source>
        <dbReference type="PIRSR" id="PIRSR036684-1"/>
    </source>
</evidence>
<dbReference type="GO" id="GO:0046872">
    <property type="term" value="F:metal ion binding"/>
    <property type="evidence" value="ECO:0007669"/>
    <property type="project" value="UniProtKB-KW"/>
</dbReference>
<dbReference type="GO" id="GO:0016746">
    <property type="term" value="F:acyltransferase activity"/>
    <property type="evidence" value="ECO:0007669"/>
    <property type="project" value="InterPro"/>
</dbReference>
<dbReference type="SUPFAM" id="SSF53659">
    <property type="entry name" value="Isocitrate/Isopropylmalate dehydrogenase-like"/>
    <property type="match status" value="1"/>
</dbReference>
<dbReference type="eggNOG" id="COG0281">
    <property type="taxonomic scope" value="Bacteria"/>
</dbReference>
<dbReference type="Gene3D" id="3.40.50.10950">
    <property type="match status" value="1"/>
</dbReference>
<dbReference type="PATRIC" id="fig|1331060.3.peg.931"/>
<sequence length="757" mass="81375">MDDNTRRAALDYHRYPQPGKLRIEPTKRMVNQRDLALAYSPGVAAPCVEIAADPDKALDYTARGNLVAVISNGTAVLGLGSIGALASKPVMEGKAVLFKKFADIDVFDIEVDTTDPDQFVEAVALLEPTFGGINLEDIKAPECFEIERRLKERMNIPVFHDDQHGTAIVVAAAVRNALVLQGKTLADAKLVTSGAGAAALACVDLLVSMGLPIENVTMTDKDGVIHAGREGMLPNMARYARATNARTLPDVLPGANLFLGLSAPGVLKPEWLPLMAPNPLIFALANPEPEIRPEAAREVRPDAIIATGRSDYPNQVNNVLCFPYIFRGALDVGATQINEAMKVAAADAIAALARMPAHDSVAQAYGGRKLVFGADYIIPTPFDPRLIGEIAVAVAKAAMDSGVAKKTLNLDDYKRSLTHQNTRSGQLMLPVFEAARGSGTRIAYGEGEDDRVLRAIRDALDEGIVRPTIIGRRRILEQKLPELGLSFDLDRDVEVIDPETDHLVMGELVEAYRAVAARKGVPADEILRHVYRRPTVTAAMLLRTGRVDAALVGGRSEYWGQVEHVLRIIDRLPSHSRVYALSGLILDAGALFITDTHMVPDPTTEQIAEMTVAAAAEVAHFGLKPRVALLSHSNFGSSHTDSARKMRRAYKKVRDMAPELAVDGEMHADAALSQALRDRLIPDSRFEGSANLLVMPNLDAANITLTALSASSSSPTVGPMLMGLSKPIHVLTPGVTSRGILNLTAIAAAEVVREGLT</sequence>
<dbReference type="Pfam" id="PF03949">
    <property type="entry name" value="Malic_M"/>
    <property type="match status" value="1"/>
</dbReference>
<comment type="similarity">
    <text evidence="3">In the N-terminal section; belongs to the malic enzymes family.</text>
</comment>
<dbReference type="PANTHER" id="PTHR43237:SF4">
    <property type="entry name" value="NADP-DEPENDENT MALIC ENZYME"/>
    <property type="match status" value="1"/>
</dbReference>
<dbReference type="SUPFAM" id="SSF53223">
    <property type="entry name" value="Aminoacid dehydrogenase-like, N-terminal domain"/>
    <property type="match status" value="1"/>
</dbReference>
<dbReference type="GO" id="GO:0004470">
    <property type="term" value="F:malic enzyme activity"/>
    <property type="evidence" value="ECO:0007669"/>
    <property type="project" value="InterPro"/>
</dbReference>
<evidence type="ECO:0000256" key="5">
    <source>
        <dbReference type="ARBA" id="ARBA00022723"/>
    </source>
</evidence>
<evidence type="ECO:0000259" key="11">
    <source>
        <dbReference type="SMART" id="SM00919"/>
    </source>
</evidence>
<dbReference type="InterPro" id="IPR037062">
    <property type="entry name" value="Malic_N_dom_sf"/>
</dbReference>
<evidence type="ECO:0000313" key="13">
    <source>
        <dbReference type="EMBL" id="EQB17318.1"/>
    </source>
</evidence>
<comment type="caution">
    <text evidence="13">The sequence shown here is derived from an EMBL/GenBank/DDBJ whole genome shotgun (WGS) entry which is preliminary data.</text>
</comment>
<dbReference type="GO" id="GO:0051287">
    <property type="term" value="F:NAD binding"/>
    <property type="evidence" value="ECO:0007669"/>
    <property type="project" value="InterPro"/>
</dbReference>
<dbReference type="InterPro" id="IPR042112">
    <property type="entry name" value="P_AcTrfase_dom2"/>
</dbReference>
<reference evidence="13 14" key="1">
    <citation type="journal article" date="2013" name="Genome Announc.">
        <title>Draft Genome Sequence of Sphingobium lactosutens Strain DS20T, Isolated from a Hexachlorocyclohexane Dumpsite.</title>
        <authorList>
            <person name="Kumar R."/>
            <person name="Dwivedi V."/>
            <person name="Negi V."/>
            <person name="Khurana J.P."/>
            <person name="Lal R."/>
        </authorList>
    </citation>
    <scope>NUCLEOTIDE SEQUENCE [LARGE SCALE GENOMIC DNA]</scope>
    <source>
        <strain evidence="13 14">DS20</strain>
    </source>
</reference>
<gene>
    <name evidence="13" type="ORF">RLDS_05020</name>
</gene>
<dbReference type="Pfam" id="PF00390">
    <property type="entry name" value="malic"/>
    <property type="match status" value="1"/>
</dbReference>
<comment type="cofactor">
    <cofactor evidence="2">
        <name>Mg(2+)</name>
        <dbReference type="ChEBI" id="CHEBI:18420"/>
    </cofactor>
</comment>
<dbReference type="Gene3D" id="3.40.50.10380">
    <property type="entry name" value="Malic enzyme, N-terminal domain"/>
    <property type="match status" value="1"/>
</dbReference>
<feature type="binding site" evidence="10">
    <location>
        <position position="286"/>
    </location>
    <ligand>
        <name>a divalent metal cation</name>
        <dbReference type="ChEBI" id="CHEBI:60240"/>
    </ligand>
</feature>
<evidence type="ECO:0000256" key="6">
    <source>
        <dbReference type="ARBA" id="ARBA00023002"/>
    </source>
</evidence>
<keyword evidence="7" id="KW-0511">Multifunctional enzyme</keyword>
<dbReference type="AlphaFoldDB" id="T0HZ55"/>
<organism evidence="13 14">
    <name type="scientific">Sphingobium lactosutens DS20</name>
    <dbReference type="NCBI Taxonomy" id="1331060"/>
    <lineage>
        <taxon>Bacteria</taxon>
        <taxon>Pseudomonadati</taxon>
        <taxon>Pseudomonadota</taxon>
        <taxon>Alphaproteobacteria</taxon>
        <taxon>Sphingomonadales</taxon>
        <taxon>Sphingomonadaceae</taxon>
        <taxon>Sphingobium</taxon>
    </lineage>
</organism>
<dbReference type="InterPro" id="IPR046346">
    <property type="entry name" value="Aminoacid_DH-like_N_sf"/>
</dbReference>
<dbReference type="Proteomes" id="UP000015531">
    <property type="component" value="Unassembled WGS sequence"/>
</dbReference>
<dbReference type="SMART" id="SM00919">
    <property type="entry name" value="Malic_M"/>
    <property type="match status" value="1"/>
</dbReference>
<feature type="domain" description="Malic enzyme N-terminal" evidence="12">
    <location>
        <begin position="18"/>
        <end position="151"/>
    </location>
</feature>
<dbReference type="Gene3D" id="3.40.50.720">
    <property type="entry name" value="NAD(P)-binding Rossmann-like Domain"/>
    <property type="match status" value="1"/>
</dbReference>
<keyword evidence="10" id="KW-0521">NADP</keyword>
<feature type="binding site" evidence="9">
    <location>
        <position position="137"/>
    </location>
    <ligand>
        <name>a divalent metal cation</name>
        <dbReference type="ChEBI" id="CHEBI:60240"/>
    </ligand>
</feature>
<dbReference type="InterPro" id="IPR012301">
    <property type="entry name" value="Malic_N_dom"/>
</dbReference>
<keyword evidence="14" id="KW-1185">Reference proteome</keyword>
<dbReference type="SUPFAM" id="SSF51735">
    <property type="entry name" value="NAD(P)-binding Rossmann-fold domains"/>
    <property type="match status" value="1"/>
</dbReference>
<evidence type="ECO:0000256" key="3">
    <source>
        <dbReference type="ARBA" id="ARBA00007686"/>
    </source>
</evidence>
<dbReference type="PIRSF" id="PIRSF036684">
    <property type="entry name" value="ME_PTA"/>
    <property type="match status" value="1"/>
</dbReference>
<dbReference type="InterPro" id="IPR045213">
    <property type="entry name" value="Malic_NAD-bd_bact_type"/>
</dbReference>
<dbReference type="eggNOG" id="COG0280">
    <property type="taxonomic scope" value="Bacteria"/>
</dbReference>
<dbReference type="InterPro" id="IPR012188">
    <property type="entry name" value="ME_PTA"/>
</dbReference>
<protein>
    <submittedName>
        <fullName evidence="13">Malic enzyme</fullName>
    </submittedName>
</protein>
<dbReference type="FunFam" id="3.40.50.720:FF:000095">
    <property type="entry name" value="NADP-dependent malic enzyme"/>
    <property type="match status" value="1"/>
</dbReference>
<evidence type="ECO:0000256" key="4">
    <source>
        <dbReference type="ARBA" id="ARBA00008756"/>
    </source>
</evidence>
<dbReference type="InterPro" id="IPR002505">
    <property type="entry name" value="PTA_PTB"/>
</dbReference>
<evidence type="ECO:0000313" key="14">
    <source>
        <dbReference type="Proteomes" id="UP000015531"/>
    </source>
</evidence>
<evidence type="ECO:0000256" key="1">
    <source>
        <dbReference type="ARBA" id="ARBA00001936"/>
    </source>
</evidence>
<dbReference type="FunFam" id="3.40.50.10380:FF:000003">
    <property type="entry name" value="NADP-dependent malic enzyme"/>
    <property type="match status" value="1"/>
</dbReference>
<feature type="active site" description="Proton acceptor" evidence="8">
    <location>
        <position position="94"/>
    </location>
</feature>
<evidence type="ECO:0000256" key="10">
    <source>
        <dbReference type="PIRSR" id="PIRSR036684-3"/>
    </source>
</evidence>
<dbReference type="GO" id="GO:0006108">
    <property type="term" value="P:malate metabolic process"/>
    <property type="evidence" value="ECO:0007669"/>
    <property type="project" value="InterPro"/>
</dbReference>
<dbReference type="GO" id="GO:0016616">
    <property type="term" value="F:oxidoreductase activity, acting on the CH-OH group of donors, NAD or NADP as acceptor"/>
    <property type="evidence" value="ECO:0007669"/>
    <property type="project" value="InterPro"/>
</dbReference>
<feature type="domain" description="Malic enzyme NAD-binding" evidence="11">
    <location>
        <begin position="163"/>
        <end position="399"/>
    </location>
</feature>
<dbReference type="InterPro" id="IPR042113">
    <property type="entry name" value="P_AcTrfase_dom1"/>
</dbReference>
<accession>T0HZ55</accession>
<keyword evidence="6" id="KW-0560">Oxidoreductase</keyword>
<keyword evidence="5 9" id="KW-0479">Metal-binding</keyword>
<name>T0HZ55_9SPHN</name>
<feature type="binding site" evidence="10">
    <location>
        <position position="162"/>
    </location>
    <ligand>
        <name>a divalent metal cation</name>
        <dbReference type="ChEBI" id="CHEBI:60240"/>
    </ligand>
</feature>
<evidence type="ECO:0000256" key="2">
    <source>
        <dbReference type="ARBA" id="ARBA00001946"/>
    </source>
</evidence>
<dbReference type="Gene3D" id="3.40.50.10750">
    <property type="entry name" value="Isocitrate/Isopropylmalate dehydrogenase-like"/>
    <property type="match status" value="1"/>
</dbReference>
<dbReference type="InterPro" id="IPR051674">
    <property type="entry name" value="Malate_Decarboxylase"/>
</dbReference>
<evidence type="ECO:0000256" key="7">
    <source>
        <dbReference type="ARBA" id="ARBA00023268"/>
    </source>
</evidence>
<dbReference type="InterPro" id="IPR012302">
    <property type="entry name" value="Malic_NAD-bd"/>
</dbReference>
<feature type="binding site" evidence="10">
    <location>
        <begin position="76"/>
        <end position="83"/>
    </location>
    <ligand>
        <name>NADP(+)</name>
        <dbReference type="ChEBI" id="CHEBI:58349"/>
    </ligand>
</feature>
<evidence type="ECO:0000259" key="12">
    <source>
        <dbReference type="SMART" id="SM01274"/>
    </source>
</evidence>
<dbReference type="CDD" id="cd05311">
    <property type="entry name" value="NAD_bind_2_malic_enz"/>
    <property type="match status" value="1"/>
</dbReference>
<comment type="cofactor">
    <cofactor evidence="1">
        <name>Mn(2+)</name>
        <dbReference type="ChEBI" id="CHEBI:29035"/>
    </cofactor>
</comment>
<dbReference type="EMBL" id="ATDP01000071">
    <property type="protein sequence ID" value="EQB17318.1"/>
    <property type="molecule type" value="Genomic_DNA"/>
</dbReference>
<evidence type="ECO:0000256" key="9">
    <source>
        <dbReference type="PIRSR" id="PIRSR036684-2"/>
    </source>
</evidence>
<dbReference type="RefSeq" id="WP_021224854.1">
    <property type="nucleotide sequence ID" value="NZ_ATDP01000071.1"/>
</dbReference>
<dbReference type="InterPro" id="IPR036291">
    <property type="entry name" value="NAD(P)-bd_dom_sf"/>
</dbReference>
<dbReference type="SMART" id="SM01274">
    <property type="entry name" value="malic"/>
    <property type="match status" value="1"/>
</dbReference>
<comment type="similarity">
    <text evidence="4">In the C-terminal section; belongs to the phosphate acetyltransferase and butyryltransferase family.</text>
</comment>